<gene>
    <name evidence="3" type="primary">LOC111088971</name>
</gene>
<feature type="compositionally biased region" description="Polar residues" evidence="1">
    <location>
        <begin position="9"/>
        <end position="23"/>
    </location>
</feature>
<proteinExistence type="predicted"/>
<accession>A0ABM1TJU5</accession>
<evidence type="ECO:0000256" key="1">
    <source>
        <dbReference type="SAM" id="MobiDB-lite"/>
    </source>
</evidence>
<reference evidence="3" key="1">
    <citation type="submission" date="2025-08" db="UniProtKB">
        <authorList>
            <consortium name="RefSeq"/>
        </authorList>
    </citation>
    <scope>IDENTIFICATION</scope>
    <source>
        <tissue evidence="3">Muscle</tissue>
    </source>
</reference>
<protein>
    <submittedName>
        <fullName evidence="3">Uncharacterized protein LOC111088971</fullName>
    </submittedName>
</protein>
<evidence type="ECO:0000313" key="2">
    <source>
        <dbReference type="Proteomes" id="UP000694941"/>
    </source>
</evidence>
<sequence length="117" mass="13200">MPVEKCQGHSGNRNTTGDSSSGQLCMFLQSPTRARLSEGSYDKIRRQEQSRFSFCEGKLFKNLKQAQQQEPDSTTGTRINNKNLAQQELCRIDTCVDTWEISDTECDRHLTPAGVAR</sequence>
<evidence type="ECO:0000313" key="3">
    <source>
        <dbReference type="RefSeq" id="XP_022256151.1"/>
    </source>
</evidence>
<keyword evidence="2" id="KW-1185">Reference proteome</keyword>
<dbReference type="RefSeq" id="XP_022256151.1">
    <property type="nucleotide sequence ID" value="XM_022400443.1"/>
</dbReference>
<feature type="region of interest" description="Disordered" evidence="1">
    <location>
        <begin position="1"/>
        <end position="24"/>
    </location>
</feature>
<name>A0ABM1TJU5_LIMPO</name>
<organism evidence="2 3">
    <name type="scientific">Limulus polyphemus</name>
    <name type="common">Atlantic horseshoe crab</name>
    <dbReference type="NCBI Taxonomy" id="6850"/>
    <lineage>
        <taxon>Eukaryota</taxon>
        <taxon>Metazoa</taxon>
        <taxon>Ecdysozoa</taxon>
        <taxon>Arthropoda</taxon>
        <taxon>Chelicerata</taxon>
        <taxon>Merostomata</taxon>
        <taxon>Xiphosura</taxon>
        <taxon>Limulidae</taxon>
        <taxon>Limulus</taxon>
    </lineage>
</organism>
<dbReference type="GeneID" id="111088971"/>
<dbReference type="Proteomes" id="UP000694941">
    <property type="component" value="Unplaced"/>
</dbReference>